<accession>A0A9W7G810</accession>
<feature type="transmembrane region" description="Helical" evidence="1">
    <location>
        <begin position="244"/>
        <end position="267"/>
    </location>
</feature>
<dbReference type="AlphaFoldDB" id="A0A9W7G810"/>
<feature type="transmembrane region" description="Helical" evidence="1">
    <location>
        <begin position="452"/>
        <end position="472"/>
    </location>
</feature>
<evidence type="ECO:0000313" key="2">
    <source>
        <dbReference type="EMBL" id="GMI35655.1"/>
    </source>
</evidence>
<comment type="caution">
    <text evidence="2">The sequence shown here is derived from an EMBL/GenBank/DDBJ whole genome shotgun (WGS) entry which is preliminary data.</text>
</comment>
<keyword evidence="3" id="KW-1185">Reference proteome</keyword>
<organism evidence="2 3">
    <name type="scientific">Triparma columacea</name>
    <dbReference type="NCBI Taxonomy" id="722753"/>
    <lineage>
        <taxon>Eukaryota</taxon>
        <taxon>Sar</taxon>
        <taxon>Stramenopiles</taxon>
        <taxon>Ochrophyta</taxon>
        <taxon>Bolidophyceae</taxon>
        <taxon>Parmales</taxon>
        <taxon>Triparmaceae</taxon>
        <taxon>Triparma</taxon>
    </lineage>
</organism>
<keyword evidence="1" id="KW-1133">Transmembrane helix</keyword>
<keyword evidence="1" id="KW-0812">Transmembrane</keyword>
<evidence type="ECO:0000256" key="1">
    <source>
        <dbReference type="SAM" id="Phobius"/>
    </source>
</evidence>
<feature type="transmembrane region" description="Helical" evidence="1">
    <location>
        <begin position="216"/>
        <end position="238"/>
    </location>
</feature>
<feature type="transmembrane region" description="Helical" evidence="1">
    <location>
        <begin position="400"/>
        <end position="422"/>
    </location>
</feature>
<keyword evidence="1" id="KW-0472">Membrane</keyword>
<evidence type="ECO:0000313" key="3">
    <source>
        <dbReference type="Proteomes" id="UP001165065"/>
    </source>
</evidence>
<feature type="transmembrane region" description="Helical" evidence="1">
    <location>
        <begin position="349"/>
        <end position="369"/>
    </location>
</feature>
<dbReference type="EMBL" id="BRYA01000058">
    <property type="protein sequence ID" value="GMI35655.1"/>
    <property type="molecule type" value="Genomic_DNA"/>
</dbReference>
<sequence length="708" mass="80432">MDVPEVIEVICFYVQQLTEETPVPREKPVCSAALSDLTTADVKTLVGGMLYFHRQEVNEEDPIEKFLECYPCMRELSRTMPQFIGMNFCLLKLKLKPKPVMKVRRAGTMKDKLRDNAEVISAYIKQLNMQRPVPGKKPVCDVDLHDLTKGDVKTLADGMLYFLKREATDEDAFEKFFESYPCMKELNEIVENFHEMHIHVIKLGLGDKQKLAKAKLFFAAALSIGDLVTDIMMIVEYFQTRSLWGYAWASLGSLLINLTFQALVSLAQNRAKPWQRQLKEQFYVWSLVKPGVDAWRVASGAAHEEGHVMDAQTELTANKSVELVAEAIPGTLIQLSALLMSESKPTRSALFSFAFCILTAAFTSTITSWDWDLSKEMRKVKRSFYGYIPSNVKGKMKVFASLYFLSAFNLLTRSFACVLFYIKGGISEVATLLGGELLIYFVIKGLRRDLWYWGPVYGGFGVFVSWLMRWGIKVIVDWTAVVQFRHPNEVGGAYFTFSLGLTVVMGVVAALQYEKVVDDVISSPNSTFLNSTFLEDVELGEDNQIVGGKESRLEESTVVTIMVLACAGMVVSYTTLLVSMKREYLHTFISTKTSNESVQEVFTKNEDDEQKIRIFHNNRHKWEHKIGADVKAWINERLPLWLEEPPEWFNDQRRSIIPDDFVTDSEILVRLRTNNVRKIIEQRRRSSLGDIFATQTAGGDGGGKEEDQ</sequence>
<protein>
    <submittedName>
        <fullName evidence="2">Uncharacterized protein</fullName>
    </submittedName>
</protein>
<feature type="transmembrane region" description="Helical" evidence="1">
    <location>
        <begin position="493"/>
        <end position="513"/>
    </location>
</feature>
<feature type="transmembrane region" description="Helical" evidence="1">
    <location>
        <begin position="558"/>
        <end position="578"/>
    </location>
</feature>
<name>A0A9W7G810_9STRA</name>
<gene>
    <name evidence="2" type="ORF">TrCOL_g4759</name>
</gene>
<proteinExistence type="predicted"/>
<reference evidence="3" key="1">
    <citation type="journal article" date="2023" name="Commun. Biol.">
        <title>Genome analysis of Parmales, the sister group of diatoms, reveals the evolutionary specialization of diatoms from phago-mixotrophs to photoautotrophs.</title>
        <authorList>
            <person name="Ban H."/>
            <person name="Sato S."/>
            <person name="Yoshikawa S."/>
            <person name="Yamada K."/>
            <person name="Nakamura Y."/>
            <person name="Ichinomiya M."/>
            <person name="Sato N."/>
            <person name="Blanc-Mathieu R."/>
            <person name="Endo H."/>
            <person name="Kuwata A."/>
            <person name="Ogata H."/>
        </authorList>
    </citation>
    <scope>NUCLEOTIDE SEQUENCE [LARGE SCALE GENOMIC DNA]</scope>
</reference>
<dbReference type="Proteomes" id="UP001165065">
    <property type="component" value="Unassembled WGS sequence"/>
</dbReference>